<feature type="compositionally biased region" description="Basic residues" evidence="1">
    <location>
        <begin position="471"/>
        <end position="486"/>
    </location>
</feature>
<dbReference type="GO" id="GO:0003677">
    <property type="term" value="F:DNA binding"/>
    <property type="evidence" value="ECO:0007669"/>
    <property type="project" value="InterPro"/>
</dbReference>
<dbReference type="InterPro" id="IPR051642">
    <property type="entry name" value="SWI6-like"/>
</dbReference>
<feature type="region of interest" description="Disordered" evidence="1">
    <location>
        <begin position="1"/>
        <end position="52"/>
    </location>
</feature>
<feature type="compositionally biased region" description="Acidic residues" evidence="1">
    <location>
        <begin position="437"/>
        <end position="449"/>
    </location>
</feature>
<dbReference type="PROSITE" id="PS51299">
    <property type="entry name" value="HTH_APSES"/>
    <property type="match status" value="1"/>
</dbReference>
<dbReference type="Proteomes" id="UP000230605">
    <property type="component" value="Chromosome 5"/>
</dbReference>
<keyword evidence="6" id="KW-1185">Reference proteome</keyword>
<feature type="region of interest" description="Disordered" evidence="1">
    <location>
        <begin position="287"/>
        <end position="368"/>
    </location>
</feature>
<dbReference type="PANTHER" id="PTHR43828:SF5">
    <property type="entry name" value="TRANSCRIPTIONAL REPRESSOR XBP1"/>
    <property type="match status" value="1"/>
</dbReference>
<dbReference type="SUPFAM" id="SSF54616">
    <property type="entry name" value="DNA-binding domain of Mlu1-box binding protein MBP1"/>
    <property type="match status" value="1"/>
</dbReference>
<evidence type="ECO:0000259" key="2">
    <source>
        <dbReference type="PROSITE" id="PS51299"/>
    </source>
</evidence>
<gene>
    <name evidence="3" type="ORF">CB0940_07628</name>
    <name evidence="4" type="ORF">RHO25_008233</name>
</gene>
<dbReference type="AlphaFoldDB" id="A0A2G5HBQ0"/>
<evidence type="ECO:0000313" key="3">
    <source>
        <dbReference type="EMBL" id="PIA89662.1"/>
    </source>
</evidence>
<evidence type="ECO:0000313" key="6">
    <source>
        <dbReference type="Proteomes" id="UP001302367"/>
    </source>
</evidence>
<dbReference type="Gene3D" id="3.10.260.10">
    <property type="entry name" value="Transcription regulator HTH, APSES-type DNA-binding domain"/>
    <property type="match status" value="1"/>
</dbReference>
<evidence type="ECO:0000313" key="5">
    <source>
        <dbReference type="Proteomes" id="UP000230605"/>
    </source>
</evidence>
<feature type="domain" description="HTH APSES-type" evidence="2">
    <location>
        <begin position="128"/>
        <end position="248"/>
    </location>
</feature>
<feature type="compositionally biased region" description="Polar residues" evidence="1">
    <location>
        <begin position="352"/>
        <end position="368"/>
    </location>
</feature>
<dbReference type="GO" id="GO:0030907">
    <property type="term" value="C:MBF transcription complex"/>
    <property type="evidence" value="ECO:0007669"/>
    <property type="project" value="TreeGrafter"/>
</dbReference>
<dbReference type="PANTHER" id="PTHR43828">
    <property type="entry name" value="ASPARAGINASE"/>
    <property type="match status" value="1"/>
</dbReference>
<dbReference type="GO" id="GO:0000981">
    <property type="term" value="F:DNA-binding transcription factor activity, RNA polymerase II-specific"/>
    <property type="evidence" value="ECO:0007669"/>
    <property type="project" value="UniProtKB-ARBA"/>
</dbReference>
<name>A0A2G5HBQ0_CERBT</name>
<proteinExistence type="predicted"/>
<reference evidence="3 5" key="1">
    <citation type="submission" date="2015-10" db="EMBL/GenBank/DDBJ databases">
        <title>The cercosporin biosynthetic gene cluster was horizontally transferred to several fungal lineages and shown to be expanded in Cercospora beticola based on microsynteny with recipient genomes.</title>
        <authorList>
            <person name="De Jonge R."/>
            <person name="Ebert M.K."/>
            <person name="Suttle J.C."/>
            <person name="Jurick Ii W.M."/>
            <person name="Secor G.A."/>
            <person name="Thomma B.P."/>
            <person name="Van De Peer Y."/>
            <person name="Bolton M.D."/>
        </authorList>
    </citation>
    <scope>NUCLEOTIDE SEQUENCE [LARGE SCALE GENOMIC DNA]</scope>
    <source>
        <strain evidence="3 5">09-40</strain>
    </source>
</reference>
<feature type="compositionally biased region" description="Polar residues" evidence="1">
    <location>
        <begin position="20"/>
        <end position="39"/>
    </location>
</feature>
<dbReference type="EMBL" id="LKMD01000108">
    <property type="protein sequence ID" value="PIA89662.1"/>
    <property type="molecule type" value="Genomic_DNA"/>
</dbReference>
<reference evidence="4 6" key="2">
    <citation type="submission" date="2023-09" db="EMBL/GenBank/DDBJ databases">
        <title>Complete-Gapless Cercospora beticola genome.</title>
        <authorList>
            <person name="Wyatt N.A."/>
            <person name="Spanner R.E."/>
            <person name="Bolton M.D."/>
        </authorList>
    </citation>
    <scope>NUCLEOTIDE SEQUENCE [LARGE SCALE GENOMIC DNA]</scope>
    <source>
        <strain evidence="4">Cb09-40</strain>
    </source>
</reference>
<accession>A0A2G5HBQ0</accession>
<dbReference type="InterPro" id="IPR036887">
    <property type="entry name" value="HTH_APSES_sf"/>
</dbReference>
<feature type="region of interest" description="Disordered" evidence="1">
    <location>
        <begin position="402"/>
        <end position="534"/>
    </location>
</feature>
<dbReference type="EMBL" id="CP134188">
    <property type="protein sequence ID" value="WPB03593.1"/>
    <property type="molecule type" value="Genomic_DNA"/>
</dbReference>
<dbReference type="InterPro" id="IPR003163">
    <property type="entry name" value="Tscrpt_reg_HTH_APSES-type"/>
</dbReference>
<dbReference type="OrthoDB" id="5562739at2759"/>
<organism evidence="3 5">
    <name type="scientific">Cercospora beticola</name>
    <name type="common">Sugarbeet leaf spot fungus</name>
    <dbReference type="NCBI Taxonomy" id="122368"/>
    <lineage>
        <taxon>Eukaryota</taxon>
        <taxon>Fungi</taxon>
        <taxon>Dikarya</taxon>
        <taxon>Ascomycota</taxon>
        <taxon>Pezizomycotina</taxon>
        <taxon>Dothideomycetes</taxon>
        <taxon>Dothideomycetidae</taxon>
        <taxon>Mycosphaerellales</taxon>
        <taxon>Mycosphaerellaceae</taxon>
        <taxon>Cercospora</taxon>
    </lineage>
</organism>
<dbReference type="GO" id="GO:0033309">
    <property type="term" value="C:SBF transcription complex"/>
    <property type="evidence" value="ECO:0007669"/>
    <property type="project" value="TreeGrafter"/>
</dbReference>
<evidence type="ECO:0000313" key="4">
    <source>
        <dbReference type="EMBL" id="WPB03593.1"/>
    </source>
</evidence>
<dbReference type="Proteomes" id="UP001302367">
    <property type="component" value="Chromosome 5"/>
</dbReference>
<protein>
    <recommendedName>
        <fullName evidence="2">HTH APSES-type domain-containing protein</fullName>
    </recommendedName>
</protein>
<evidence type="ECO:0000256" key="1">
    <source>
        <dbReference type="SAM" id="MobiDB-lite"/>
    </source>
</evidence>
<sequence length="534" mass="59716">MLTIDSLLNPAGGHRYHEQYGNTAPPTPAYSSCTYSQGGTPRPETPLTPSPKRQKLVKDAAMFIRNRPQGEINYPASECSEEFECLAPHQRQELAQQHLNFHLYPSGRGEDGRIEDYARRIPYSSEKKEFLTKTGRDAFEVFHYTFIVPNDPNRKEHVVMWDYRIGLVRITPFFKALQHTKTTPAKALSTNAGLKELAHSITGGALVAQGYWIPYACARAVCLTFCYNIRWALTPVFGPTFINECLRPGEPGFGSFKIDPEVVRCAAREAEGWRPDNYGQRIMPVPVTSHHYGQPAPRSQPEEFRQPMPAPQPRGGHIRFHTDSPFGPNAHRSTGPSYTYAGPGDESPALSPKSTSYEYQDSPGWTSINKRHNEVYQQPYAGPGEPLSDSLLMEPRYAPPAPWRAAEPLGSMPEQRPVEPAHTQAKQALKRRHSDVDDSSDDLPDEEPEAVLSTSSESDDADLPLSPPPTRRGRSSRVTRSSKKSKPATGPSGKKFTEADEQAARWLLNLSTRDSQLAREPNQFSMRNFEMSGR</sequence>